<feature type="compositionally biased region" description="Polar residues" evidence="1">
    <location>
        <begin position="84"/>
        <end position="97"/>
    </location>
</feature>
<dbReference type="RefSeq" id="WP_169503430.1">
    <property type="nucleotide sequence ID" value="NZ_JABBPN010000002.1"/>
</dbReference>
<evidence type="ECO:0000313" key="2">
    <source>
        <dbReference type="EMBL" id="NMO94735.1"/>
    </source>
</evidence>
<reference evidence="2 3" key="1">
    <citation type="submission" date="2020-04" db="EMBL/GenBank/DDBJ databases">
        <title>Paenibacillus algicola sp. nov., a novel marine bacterium producing alginate lyase.</title>
        <authorList>
            <person name="Huang H."/>
        </authorList>
    </citation>
    <scope>NUCLEOTIDE SEQUENCE [LARGE SCALE GENOMIC DNA]</scope>
    <source>
        <strain evidence="2 3">L7-75</strain>
    </source>
</reference>
<evidence type="ECO:0000256" key="1">
    <source>
        <dbReference type="SAM" id="MobiDB-lite"/>
    </source>
</evidence>
<protein>
    <recommendedName>
        <fullName evidence="4">DUF3221 domain-containing protein</fullName>
    </recommendedName>
</protein>
<gene>
    <name evidence="2" type="ORF">HII30_02885</name>
</gene>
<keyword evidence="3" id="KW-1185">Reference proteome</keyword>
<feature type="region of interest" description="Disordered" evidence="1">
    <location>
        <begin position="75"/>
        <end position="97"/>
    </location>
</feature>
<comment type="caution">
    <text evidence="2">The sequence shown here is derived from an EMBL/GenBank/DDBJ whole genome shotgun (WGS) entry which is preliminary data.</text>
</comment>
<evidence type="ECO:0000313" key="3">
    <source>
        <dbReference type="Proteomes" id="UP000565468"/>
    </source>
</evidence>
<dbReference type="AlphaFoldDB" id="A0A848M1V9"/>
<dbReference type="PROSITE" id="PS51257">
    <property type="entry name" value="PROKAR_LIPOPROTEIN"/>
    <property type="match status" value="1"/>
</dbReference>
<sequence>MSHKLKLFTIVLLIVLAGCSDDKNIFHVKGTIEKINLEDKQIYVDGFWLPVQDIDSFELGDVVAAEVKSRAPGDSYNPKHTIIHNINPTKPTGTPIK</sequence>
<evidence type="ECO:0008006" key="4">
    <source>
        <dbReference type="Google" id="ProtNLM"/>
    </source>
</evidence>
<organism evidence="2 3">
    <name type="scientific">Paenibacillus lemnae</name>
    <dbReference type="NCBI Taxonomy" id="1330551"/>
    <lineage>
        <taxon>Bacteria</taxon>
        <taxon>Bacillati</taxon>
        <taxon>Bacillota</taxon>
        <taxon>Bacilli</taxon>
        <taxon>Bacillales</taxon>
        <taxon>Paenibacillaceae</taxon>
        <taxon>Paenibacillus</taxon>
    </lineage>
</organism>
<name>A0A848M1V9_PAELE</name>
<proteinExistence type="predicted"/>
<dbReference type="Proteomes" id="UP000565468">
    <property type="component" value="Unassembled WGS sequence"/>
</dbReference>
<accession>A0A848M1V9</accession>
<dbReference type="EMBL" id="JABBPN010000002">
    <property type="protein sequence ID" value="NMO94735.1"/>
    <property type="molecule type" value="Genomic_DNA"/>
</dbReference>